<feature type="compositionally biased region" description="Basic and acidic residues" evidence="1">
    <location>
        <begin position="67"/>
        <end position="88"/>
    </location>
</feature>
<sequence>MLRNCESTRTDVLDVEVVAERTRALDILASIRNYPKLERADVRQYAIKNDRLLPQTETKGCHSHGRRTTEQRRKMDEEPEQKAGTHGQ</sequence>
<dbReference type="AlphaFoldDB" id="A0A016TPU4"/>
<reference evidence="3" key="1">
    <citation type="journal article" date="2015" name="Nat. Genet.">
        <title>The genome and transcriptome of the zoonotic hookworm Ancylostoma ceylanicum identify infection-specific gene families.</title>
        <authorList>
            <person name="Schwarz E.M."/>
            <person name="Hu Y."/>
            <person name="Antoshechkin I."/>
            <person name="Miller M.M."/>
            <person name="Sternberg P.W."/>
            <person name="Aroian R.V."/>
        </authorList>
    </citation>
    <scope>NUCLEOTIDE SEQUENCE</scope>
    <source>
        <strain evidence="3">HY135</strain>
    </source>
</reference>
<keyword evidence="3" id="KW-1185">Reference proteome</keyword>
<proteinExistence type="predicted"/>
<evidence type="ECO:0000313" key="3">
    <source>
        <dbReference type="Proteomes" id="UP000024635"/>
    </source>
</evidence>
<dbReference type="EMBL" id="JARK01001422">
    <property type="protein sequence ID" value="EYC04800.1"/>
    <property type="molecule type" value="Genomic_DNA"/>
</dbReference>
<organism evidence="2 3">
    <name type="scientific">Ancylostoma ceylanicum</name>
    <dbReference type="NCBI Taxonomy" id="53326"/>
    <lineage>
        <taxon>Eukaryota</taxon>
        <taxon>Metazoa</taxon>
        <taxon>Ecdysozoa</taxon>
        <taxon>Nematoda</taxon>
        <taxon>Chromadorea</taxon>
        <taxon>Rhabditida</taxon>
        <taxon>Rhabditina</taxon>
        <taxon>Rhabditomorpha</taxon>
        <taxon>Strongyloidea</taxon>
        <taxon>Ancylostomatidae</taxon>
        <taxon>Ancylostomatinae</taxon>
        <taxon>Ancylostoma</taxon>
    </lineage>
</organism>
<accession>A0A016TPU4</accession>
<feature type="region of interest" description="Disordered" evidence="1">
    <location>
        <begin position="49"/>
        <end position="88"/>
    </location>
</feature>
<dbReference type="Proteomes" id="UP000024635">
    <property type="component" value="Unassembled WGS sequence"/>
</dbReference>
<evidence type="ECO:0000256" key="1">
    <source>
        <dbReference type="SAM" id="MobiDB-lite"/>
    </source>
</evidence>
<name>A0A016TPU4_9BILA</name>
<evidence type="ECO:0000313" key="2">
    <source>
        <dbReference type="EMBL" id="EYC04800.1"/>
    </source>
</evidence>
<gene>
    <name evidence="2" type="primary">Acey_s0086.g1998</name>
    <name evidence="2" type="ORF">Y032_0086g1998</name>
</gene>
<protein>
    <submittedName>
        <fullName evidence="2">Uncharacterized protein</fullName>
    </submittedName>
</protein>
<comment type="caution">
    <text evidence="2">The sequence shown here is derived from an EMBL/GenBank/DDBJ whole genome shotgun (WGS) entry which is preliminary data.</text>
</comment>